<keyword evidence="7 9" id="KW-0472">Membrane</keyword>
<evidence type="ECO:0000256" key="8">
    <source>
        <dbReference type="ARBA" id="ARBA00038435"/>
    </source>
</evidence>
<evidence type="ECO:0000256" key="4">
    <source>
        <dbReference type="ARBA" id="ARBA00022475"/>
    </source>
</evidence>
<feature type="transmembrane region" description="Helical" evidence="9">
    <location>
        <begin position="397"/>
        <end position="416"/>
    </location>
</feature>
<dbReference type="PANTHER" id="PTHR33451">
    <property type="entry name" value="MALATE-2H(+)/NA(+)-LACTATE ANTIPORTER"/>
    <property type="match status" value="1"/>
</dbReference>
<dbReference type="AlphaFoldDB" id="A0A846ZFN1"/>
<proteinExistence type="inferred from homology"/>
<evidence type="ECO:0000259" key="10">
    <source>
        <dbReference type="Pfam" id="PF03553"/>
    </source>
</evidence>
<dbReference type="RefSeq" id="WP_168676677.1">
    <property type="nucleotide sequence ID" value="NZ_BPKV01000005.1"/>
</dbReference>
<evidence type="ECO:0000256" key="2">
    <source>
        <dbReference type="ARBA" id="ARBA00022448"/>
    </source>
</evidence>
<feature type="transmembrane region" description="Helical" evidence="9">
    <location>
        <begin position="189"/>
        <end position="209"/>
    </location>
</feature>
<dbReference type="InterPro" id="IPR018461">
    <property type="entry name" value="Na/H_Antiport_NhaC-like_C"/>
</dbReference>
<evidence type="ECO:0000313" key="12">
    <source>
        <dbReference type="Proteomes" id="UP000590460"/>
    </source>
</evidence>
<dbReference type="GO" id="GO:0005886">
    <property type="term" value="C:plasma membrane"/>
    <property type="evidence" value="ECO:0007669"/>
    <property type="project" value="UniProtKB-SubCell"/>
</dbReference>
<evidence type="ECO:0000256" key="5">
    <source>
        <dbReference type="ARBA" id="ARBA00022692"/>
    </source>
</evidence>
<evidence type="ECO:0000256" key="7">
    <source>
        <dbReference type="ARBA" id="ARBA00023136"/>
    </source>
</evidence>
<keyword evidence="4" id="KW-1003">Cell membrane</keyword>
<dbReference type="EMBL" id="JAAXPO010000004">
    <property type="protein sequence ID" value="NKZ18469.1"/>
    <property type="molecule type" value="Genomic_DNA"/>
</dbReference>
<feature type="domain" description="Na+/H+ antiporter NhaC-like C-terminal" evidence="10">
    <location>
        <begin position="157"/>
        <end position="444"/>
    </location>
</feature>
<evidence type="ECO:0000256" key="1">
    <source>
        <dbReference type="ARBA" id="ARBA00004651"/>
    </source>
</evidence>
<organism evidence="11 12">
    <name type="scientific">Leuconostoc holzapfelii</name>
    <dbReference type="NCBI Taxonomy" id="434464"/>
    <lineage>
        <taxon>Bacteria</taxon>
        <taxon>Bacillati</taxon>
        <taxon>Bacillota</taxon>
        <taxon>Bacilli</taxon>
        <taxon>Lactobacillales</taxon>
        <taxon>Lactobacillaceae</taxon>
        <taxon>Leuconostoc</taxon>
    </lineage>
</organism>
<keyword evidence="2" id="KW-0813">Transport</keyword>
<feature type="transmembrane region" description="Helical" evidence="9">
    <location>
        <begin position="308"/>
        <end position="331"/>
    </location>
</feature>
<name>A0A846ZFN1_9LACO</name>
<keyword evidence="6 9" id="KW-1133">Transmembrane helix</keyword>
<protein>
    <submittedName>
        <fullName evidence="11">Sodium:proton antiporter</fullName>
    </submittedName>
</protein>
<reference evidence="11 12" key="1">
    <citation type="submission" date="2020-04" db="EMBL/GenBank/DDBJ databases">
        <title>MicrobeNet Type strains.</title>
        <authorList>
            <person name="Nicholson A.C."/>
        </authorList>
    </citation>
    <scope>NUCLEOTIDE SEQUENCE [LARGE SCALE GENOMIC DNA]</scope>
    <source>
        <strain evidence="11 12">CCUG 54536</strain>
    </source>
</reference>
<feature type="transmembrane region" description="Helical" evidence="9">
    <location>
        <begin position="9"/>
        <end position="27"/>
    </location>
</feature>
<feature type="transmembrane region" description="Helical" evidence="9">
    <location>
        <begin position="72"/>
        <end position="99"/>
    </location>
</feature>
<evidence type="ECO:0000313" key="11">
    <source>
        <dbReference type="EMBL" id="NKZ18469.1"/>
    </source>
</evidence>
<comment type="caution">
    <text evidence="11">The sequence shown here is derived from an EMBL/GenBank/DDBJ whole genome shotgun (WGS) entry which is preliminary data.</text>
</comment>
<sequence>MAKQLGTKLSAFLLLGTVMILAVGVIGFDLMPIAPILAVIGLIMVVARLRGVSWQTSQRELVKGIESGLTPLFLFLLIGALIALWLATGVIPTMIWAGFKILTPAFFLPTAFVTTSLVGALIGSAFTTLSTVGVSLMGVGTLMGMNPAIVAGIVLSGAIFGDKSSPLSESTNLASAISETDLFAHIKNLMWTTLPAWGVTFIVSVVLSAGHQSDAQATQKIAALLPLLQPTWWALVPLALLVVTAWYKIPAIPALTLNILLSSAAFLLHHSVPAWATLVVAGFKTTQTNPTLMALLNRGGMAAMMETIMMIMLALGLGGLLSGLGILQAVMQPIVSHLNTQRAIVLATLLTGIGANFLVGEQYLATILPGQLFKRSFQTVNLSPLALGRTIEDSGTVMNYLVPWGVAGGFAAQTLGVPVLAFAPFTLFALLSPVMSILSAVTGIGLKQAEDSSDNA</sequence>
<feature type="transmembrane region" description="Helical" evidence="9">
    <location>
        <begin position="33"/>
        <end position="51"/>
    </location>
</feature>
<dbReference type="InterPro" id="IPR052180">
    <property type="entry name" value="NhaC_Na-H+_Antiporter"/>
</dbReference>
<feature type="transmembrane region" description="Helical" evidence="9">
    <location>
        <begin position="343"/>
        <end position="365"/>
    </location>
</feature>
<feature type="transmembrane region" description="Helical" evidence="9">
    <location>
        <begin position="105"/>
        <end position="129"/>
    </location>
</feature>
<feature type="transmembrane region" description="Helical" evidence="9">
    <location>
        <begin position="136"/>
        <end position="160"/>
    </location>
</feature>
<dbReference type="Proteomes" id="UP000590460">
    <property type="component" value="Unassembled WGS sequence"/>
</dbReference>
<keyword evidence="3" id="KW-0050">Antiport</keyword>
<accession>A0A846ZFN1</accession>
<comment type="similarity">
    <text evidence="8">Belongs to the NhaC Na(+)/H(+) (TC 2.A.35) antiporter family.</text>
</comment>
<evidence type="ECO:0000256" key="6">
    <source>
        <dbReference type="ARBA" id="ARBA00022989"/>
    </source>
</evidence>
<dbReference type="GO" id="GO:0015297">
    <property type="term" value="F:antiporter activity"/>
    <property type="evidence" value="ECO:0007669"/>
    <property type="project" value="UniProtKB-KW"/>
</dbReference>
<evidence type="ECO:0000256" key="9">
    <source>
        <dbReference type="SAM" id="Phobius"/>
    </source>
</evidence>
<dbReference type="Pfam" id="PF03553">
    <property type="entry name" value="Na_H_antiporter"/>
    <property type="match status" value="1"/>
</dbReference>
<feature type="transmembrane region" description="Helical" evidence="9">
    <location>
        <begin position="221"/>
        <end position="247"/>
    </location>
</feature>
<feature type="transmembrane region" description="Helical" evidence="9">
    <location>
        <begin position="422"/>
        <end position="446"/>
    </location>
</feature>
<evidence type="ECO:0000256" key="3">
    <source>
        <dbReference type="ARBA" id="ARBA00022449"/>
    </source>
</evidence>
<comment type="subcellular location">
    <subcellularLocation>
        <location evidence="1">Cell membrane</location>
        <topology evidence="1">Multi-pass membrane protein</topology>
    </subcellularLocation>
</comment>
<keyword evidence="5 9" id="KW-0812">Transmembrane</keyword>
<gene>
    <name evidence="11" type="ORF">HF966_04695</name>
</gene>
<dbReference type="PANTHER" id="PTHR33451:SF6">
    <property type="entry name" value="NA(+)_H(+) ANTIPORTER NHAC"/>
    <property type="match status" value="1"/>
</dbReference>